<dbReference type="InterPro" id="IPR052022">
    <property type="entry name" value="26kDa_periplasmic_antigen"/>
</dbReference>
<gene>
    <name evidence="2" type="ORF">UFOPK3342_01067</name>
</gene>
<dbReference type="PANTHER" id="PTHR34387:SF2">
    <property type="entry name" value="SLR1258 PROTEIN"/>
    <property type="match status" value="1"/>
</dbReference>
<dbReference type="Gene3D" id="3.30.110.170">
    <property type="entry name" value="Protein of unknown function (DUF541), domain 1"/>
    <property type="match status" value="1"/>
</dbReference>
<dbReference type="InterPro" id="IPR007497">
    <property type="entry name" value="SIMPL/DUF541"/>
</dbReference>
<accession>A0A6J7DW91</accession>
<dbReference type="EMBL" id="CAFBLH010000035">
    <property type="protein sequence ID" value="CAB4872609.1"/>
    <property type="molecule type" value="Genomic_DNA"/>
</dbReference>
<protein>
    <submittedName>
        <fullName evidence="2">Unannotated protein</fullName>
    </submittedName>
</protein>
<keyword evidence="1" id="KW-0472">Membrane</keyword>
<name>A0A6J7DW91_9ZZZZ</name>
<evidence type="ECO:0000313" key="2">
    <source>
        <dbReference type="EMBL" id="CAB4872609.1"/>
    </source>
</evidence>
<keyword evidence="1" id="KW-1133">Transmembrane helix</keyword>
<organism evidence="2">
    <name type="scientific">freshwater metagenome</name>
    <dbReference type="NCBI Taxonomy" id="449393"/>
    <lineage>
        <taxon>unclassified sequences</taxon>
        <taxon>metagenomes</taxon>
        <taxon>ecological metagenomes</taxon>
    </lineage>
</organism>
<proteinExistence type="predicted"/>
<reference evidence="2" key="1">
    <citation type="submission" date="2020-05" db="EMBL/GenBank/DDBJ databases">
        <authorList>
            <person name="Chiriac C."/>
            <person name="Salcher M."/>
            <person name="Ghai R."/>
            <person name="Kavagutti S V."/>
        </authorList>
    </citation>
    <scope>NUCLEOTIDE SEQUENCE</scope>
</reference>
<dbReference type="AlphaFoldDB" id="A0A6J7DW91"/>
<dbReference type="Pfam" id="PF04402">
    <property type="entry name" value="SIMPL"/>
    <property type="match status" value="1"/>
</dbReference>
<dbReference type="PANTHER" id="PTHR34387">
    <property type="entry name" value="SLR1258 PROTEIN"/>
    <property type="match status" value="1"/>
</dbReference>
<sequence>MSQQNESPIITVERRKAVTIIISAVIISLALGIGLMKVGTGFASRSSDGITVTGSAKTTAVADNAVWTLSVNLSSATVSAAIKKVDSDVAALSKYLNAGGIPTDALTLGAVSTYANEEYVNGNATGRILSYRASRDVTVRTKDVQLVSKLSQGIGSLLETGINVNNYGPQYYISNLPELRPALMSDAMKDAKVRAEALTKAVGSNLGALVNVKAGPIQITTPDSTMTADYGAYDTSTIDKTVTATVSVTFKTN</sequence>
<dbReference type="Gene3D" id="3.30.70.2970">
    <property type="entry name" value="Protein of unknown function (DUF541), domain 2"/>
    <property type="match status" value="1"/>
</dbReference>
<dbReference type="GO" id="GO:0006974">
    <property type="term" value="P:DNA damage response"/>
    <property type="evidence" value="ECO:0007669"/>
    <property type="project" value="TreeGrafter"/>
</dbReference>
<evidence type="ECO:0000256" key="1">
    <source>
        <dbReference type="SAM" id="Phobius"/>
    </source>
</evidence>
<keyword evidence="1" id="KW-0812">Transmembrane</keyword>
<feature type="transmembrane region" description="Helical" evidence="1">
    <location>
        <begin position="17"/>
        <end position="36"/>
    </location>
</feature>